<dbReference type="GO" id="GO:0005524">
    <property type="term" value="F:ATP binding"/>
    <property type="evidence" value="ECO:0007669"/>
    <property type="project" value="InterPro"/>
</dbReference>
<dbReference type="GO" id="GO:0004674">
    <property type="term" value="F:protein serine/threonine kinase activity"/>
    <property type="evidence" value="ECO:0007669"/>
    <property type="project" value="TreeGrafter"/>
</dbReference>
<dbReference type="PROSITE" id="PS50011">
    <property type="entry name" value="PROTEIN_KINASE_DOM"/>
    <property type="match status" value="1"/>
</dbReference>
<feature type="region of interest" description="Disordered" evidence="1">
    <location>
        <begin position="58"/>
        <end position="78"/>
    </location>
</feature>
<comment type="caution">
    <text evidence="3">The sequence shown here is derived from an EMBL/GenBank/DDBJ whole genome shotgun (WGS) entry which is preliminary data.</text>
</comment>
<dbReference type="CDD" id="cd00180">
    <property type="entry name" value="PKc"/>
    <property type="match status" value="1"/>
</dbReference>
<keyword evidence="4" id="KW-1185">Reference proteome</keyword>
<dbReference type="OrthoDB" id="2414060at2759"/>
<dbReference type="EMBL" id="CAJVPV010000253">
    <property type="protein sequence ID" value="CAG8448903.1"/>
    <property type="molecule type" value="Genomic_DNA"/>
</dbReference>
<dbReference type="InterPro" id="IPR051681">
    <property type="entry name" value="Ser/Thr_Kinases-Pseudokinases"/>
</dbReference>
<evidence type="ECO:0000256" key="1">
    <source>
        <dbReference type="SAM" id="MobiDB-lite"/>
    </source>
</evidence>
<dbReference type="AlphaFoldDB" id="A0A9N8VAH3"/>
<organism evidence="3 4">
    <name type="scientific">Acaulospora morrowiae</name>
    <dbReference type="NCBI Taxonomy" id="94023"/>
    <lineage>
        <taxon>Eukaryota</taxon>
        <taxon>Fungi</taxon>
        <taxon>Fungi incertae sedis</taxon>
        <taxon>Mucoromycota</taxon>
        <taxon>Glomeromycotina</taxon>
        <taxon>Glomeromycetes</taxon>
        <taxon>Diversisporales</taxon>
        <taxon>Acaulosporaceae</taxon>
        <taxon>Acaulospora</taxon>
    </lineage>
</organism>
<feature type="compositionally biased region" description="Polar residues" evidence="1">
    <location>
        <begin position="59"/>
        <end position="76"/>
    </location>
</feature>
<dbReference type="InterPro" id="IPR011009">
    <property type="entry name" value="Kinase-like_dom_sf"/>
</dbReference>
<accession>A0A9N8VAH3</accession>
<dbReference type="InterPro" id="IPR001245">
    <property type="entry name" value="Ser-Thr/Tyr_kinase_cat_dom"/>
</dbReference>
<gene>
    <name evidence="3" type="ORF">AMORRO_LOCUS795</name>
</gene>
<dbReference type="InterPro" id="IPR000719">
    <property type="entry name" value="Prot_kinase_dom"/>
</dbReference>
<protein>
    <submittedName>
        <fullName evidence="3">14316_t:CDS:1</fullName>
    </submittedName>
</protein>
<reference evidence="3" key="1">
    <citation type="submission" date="2021-06" db="EMBL/GenBank/DDBJ databases">
        <authorList>
            <person name="Kallberg Y."/>
            <person name="Tangrot J."/>
            <person name="Rosling A."/>
        </authorList>
    </citation>
    <scope>NUCLEOTIDE SEQUENCE</scope>
    <source>
        <strain evidence="3">CL551</strain>
    </source>
</reference>
<dbReference type="Gene3D" id="1.10.510.10">
    <property type="entry name" value="Transferase(Phosphotransferase) domain 1"/>
    <property type="match status" value="1"/>
</dbReference>
<feature type="domain" description="Protein kinase" evidence="2">
    <location>
        <begin position="148"/>
        <end position="402"/>
    </location>
</feature>
<dbReference type="PANTHER" id="PTHR44329">
    <property type="entry name" value="SERINE/THREONINE-PROTEIN KINASE TNNI3K-RELATED"/>
    <property type="match status" value="1"/>
</dbReference>
<proteinExistence type="predicted"/>
<evidence type="ECO:0000313" key="4">
    <source>
        <dbReference type="Proteomes" id="UP000789342"/>
    </source>
</evidence>
<sequence>MSFSKRLSSFLNKHIKRPGNKVKTRDADSTLRYNGELKNVPLPTDDFSLFNDDPLFSSLKESTPVSPPKTNDQTTPKCPKCDGDLSSWDYKNGVLYNFWCNACESKELQQNFSNWTSGDPNIDKLIQDSQLNIGYNMSYLEWIPYEQIRHMKEIGRGGYATVYSATWADGPRGQWNEEKKIWDRCGERQVAVKVFHDSANINPEFLNELKLHSRYFRDSYILQYYGISRQPSTNDFVLILEFANMGNLRNYLQSNPDITWSQKLDILESLVLGLSQVHNNANLTHKDLHPGNVLLSNLGFMDSEPIIGVRPDIAAGTPKCFAELIMSCWDTMDYNRPTIQVIAHTLITWTRELNNIKSGDYYKQFKESDEKRLKEDSQEVTLHPQAIFTSRPLNSFNKHVLR</sequence>
<evidence type="ECO:0000259" key="2">
    <source>
        <dbReference type="PROSITE" id="PS50011"/>
    </source>
</evidence>
<evidence type="ECO:0000313" key="3">
    <source>
        <dbReference type="EMBL" id="CAG8448903.1"/>
    </source>
</evidence>
<dbReference type="Pfam" id="PF07714">
    <property type="entry name" value="PK_Tyr_Ser-Thr"/>
    <property type="match status" value="1"/>
</dbReference>
<dbReference type="Proteomes" id="UP000789342">
    <property type="component" value="Unassembled WGS sequence"/>
</dbReference>
<name>A0A9N8VAH3_9GLOM</name>
<dbReference type="SUPFAM" id="SSF56112">
    <property type="entry name" value="Protein kinase-like (PK-like)"/>
    <property type="match status" value="1"/>
</dbReference>